<evidence type="ECO:0000313" key="2">
    <source>
        <dbReference type="Proteomes" id="UP001060085"/>
    </source>
</evidence>
<evidence type="ECO:0000313" key="1">
    <source>
        <dbReference type="EMBL" id="KAI5650517.1"/>
    </source>
</evidence>
<reference evidence="2" key="1">
    <citation type="journal article" date="2023" name="Nat. Plants">
        <title>Single-cell RNA sequencing provides a high-resolution roadmap for understanding the multicellular compartmentation of specialized metabolism.</title>
        <authorList>
            <person name="Sun S."/>
            <person name="Shen X."/>
            <person name="Li Y."/>
            <person name="Li Y."/>
            <person name="Wang S."/>
            <person name="Li R."/>
            <person name="Zhang H."/>
            <person name="Shen G."/>
            <person name="Guo B."/>
            <person name="Wei J."/>
            <person name="Xu J."/>
            <person name="St-Pierre B."/>
            <person name="Chen S."/>
            <person name="Sun C."/>
        </authorList>
    </citation>
    <scope>NUCLEOTIDE SEQUENCE [LARGE SCALE GENOMIC DNA]</scope>
</reference>
<protein>
    <submittedName>
        <fullName evidence="1">Uncharacterized protein</fullName>
    </submittedName>
</protein>
<keyword evidence="2" id="KW-1185">Reference proteome</keyword>
<comment type="caution">
    <text evidence="1">The sequence shown here is derived from an EMBL/GenBank/DDBJ whole genome shotgun (WGS) entry which is preliminary data.</text>
</comment>
<accession>A0ACB9ZU84</accession>
<name>A0ACB9ZU84_CATRO</name>
<dbReference type="EMBL" id="CM044708">
    <property type="protein sequence ID" value="KAI5650517.1"/>
    <property type="molecule type" value="Genomic_DNA"/>
</dbReference>
<sequence length="524" mass="59430">MKNLDGKDTEDRADPPSLQLKIYEKIPIPDLPVIFPHKKLSFRIIDTVRLDVATILGLLAYFINYKFENISSSPGVESTGYPYGVNANQGHEIAKNVVLVIRLIMSAIVLDIIAITALVIYVTRVVLGYKQTRDRYQLLVNRTLYEKTVASGFGSVYFLLDASEQQLYKEAVLAYAIILQAENNEVTAKSVGNDCESFVFKVFNKKIEMPMDKVKSTLSRLGLVTEKSVDDEVVLKAIPCCQAYEILRQRGSECIFILSFPQKFHCTIFSLAFFSVGKMKLEEEDRSPKMKLLHGTILRYFGTGKAGELPISSIFEVVEVDLAKESPEQNLMFEGVYWLAIERHGKTIQVHGGRGCEIIWRLGLLEDRISPGILQQFNQVKLTEKTACLPLSLFAAEEQGFSCSFTGEKKMFVKDLEMKSRYYEADCRILEWMHQAVGASKIKQESAVLLLVSLGSFKLFPTFCCYLLHLLRARKDATQVVANLQRQQVHSRLIACDYLEANIDLMDTLINRVRHLYSMCEVLF</sequence>
<gene>
    <name evidence="1" type="ORF">M9H77_36522</name>
</gene>
<proteinExistence type="predicted"/>
<organism evidence="1 2">
    <name type="scientific">Catharanthus roseus</name>
    <name type="common">Madagascar periwinkle</name>
    <name type="synonym">Vinca rosea</name>
    <dbReference type="NCBI Taxonomy" id="4058"/>
    <lineage>
        <taxon>Eukaryota</taxon>
        <taxon>Viridiplantae</taxon>
        <taxon>Streptophyta</taxon>
        <taxon>Embryophyta</taxon>
        <taxon>Tracheophyta</taxon>
        <taxon>Spermatophyta</taxon>
        <taxon>Magnoliopsida</taxon>
        <taxon>eudicotyledons</taxon>
        <taxon>Gunneridae</taxon>
        <taxon>Pentapetalae</taxon>
        <taxon>asterids</taxon>
        <taxon>lamiids</taxon>
        <taxon>Gentianales</taxon>
        <taxon>Apocynaceae</taxon>
        <taxon>Rauvolfioideae</taxon>
        <taxon>Vinceae</taxon>
        <taxon>Catharanthinae</taxon>
        <taxon>Catharanthus</taxon>
    </lineage>
</organism>
<dbReference type="Proteomes" id="UP001060085">
    <property type="component" value="Linkage Group LG08"/>
</dbReference>